<dbReference type="STRING" id="1770058.A3840_17260"/>
<name>A0A178HLP1_9HYPH</name>
<dbReference type="Proteomes" id="UP000078389">
    <property type="component" value="Unassembled WGS sequence"/>
</dbReference>
<sequence>MKSDLVDIDVQIHARTERAILVSDDGEREGAVWLPLAVEVAAQGKHHVVTMPEWLAVDRGLI</sequence>
<proteinExistence type="predicted"/>
<gene>
    <name evidence="1" type="ORF">A3840_17260</name>
</gene>
<accession>A0A178HLP1</accession>
<protein>
    <submittedName>
        <fullName evidence="1">Uncharacterized protein</fullName>
    </submittedName>
</protein>
<keyword evidence="2" id="KW-1185">Reference proteome</keyword>
<reference evidence="1 2" key="1">
    <citation type="submission" date="2016-03" db="EMBL/GenBank/DDBJ databases">
        <title>Genome sequencing of Devosia sp. S37.</title>
        <authorList>
            <person name="Mohd Nor M."/>
        </authorList>
    </citation>
    <scope>NUCLEOTIDE SEQUENCE [LARGE SCALE GENOMIC DNA]</scope>
    <source>
        <strain evidence="1 2">S37</strain>
    </source>
</reference>
<dbReference type="RefSeq" id="WP_067459830.1">
    <property type="nucleotide sequence ID" value="NZ_LVVY01000130.1"/>
</dbReference>
<dbReference type="OrthoDB" id="8024304at2"/>
<evidence type="ECO:0000313" key="2">
    <source>
        <dbReference type="Proteomes" id="UP000078389"/>
    </source>
</evidence>
<dbReference type="EMBL" id="LVVY01000130">
    <property type="protein sequence ID" value="OAM73743.1"/>
    <property type="molecule type" value="Genomic_DNA"/>
</dbReference>
<dbReference type="AlphaFoldDB" id="A0A178HLP1"/>
<evidence type="ECO:0000313" key="1">
    <source>
        <dbReference type="EMBL" id="OAM73743.1"/>
    </source>
</evidence>
<organism evidence="1 2">
    <name type="scientific">Devosia elaeis</name>
    <dbReference type="NCBI Taxonomy" id="1770058"/>
    <lineage>
        <taxon>Bacteria</taxon>
        <taxon>Pseudomonadati</taxon>
        <taxon>Pseudomonadota</taxon>
        <taxon>Alphaproteobacteria</taxon>
        <taxon>Hyphomicrobiales</taxon>
        <taxon>Devosiaceae</taxon>
        <taxon>Devosia</taxon>
    </lineage>
</organism>
<comment type="caution">
    <text evidence="1">The sequence shown here is derived from an EMBL/GenBank/DDBJ whole genome shotgun (WGS) entry which is preliminary data.</text>
</comment>